<name>A0A1A2Z6U8_9MYCO</name>
<evidence type="ECO:0000256" key="1">
    <source>
        <dbReference type="SAM" id="MobiDB-lite"/>
    </source>
</evidence>
<protein>
    <submittedName>
        <fullName evidence="2">Uncharacterized protein</fullName>
    </submittedName>
</protein>
<evidence type="ECO:0000313" key="3">
    <source>
        <dbReference type="Proteomes" id="UP000091846"/>
    </source>
</evidence>
<dbReference type="EMBL" id="LZKI01000033">
    <property type="protein sequence ID" value="OBI45207.1"/>
    <property type="molecule type" value="Genomic_DNA"/>
</dbReference>
<dbReference type="AlphaFoldDB" id="A0A1A2Z6U8"/>
<evidence type="ECO:0000313" key="2">
    <source>
        <dbReference type="EMBL" id="OBI45207.1"/>
    </source>
</evidence>
<reference evidence="2 3" key="1">
    <citation type="submission" date="2016-06" db="EMBL/GenBank/DDBJ databases">
        <authorList>
            <person name="Kjaerup R.B."/>
            <person name="Dalgaard T.S."/>
            <person name="Juul-Madsen H.R."/>
        </authorList>
    </citation>
    <scope>NUCLEOTIDE SEQUENCE [LARGE SCALE GENOMIC DNA]</scope>
    <source>
        <strain evidence="2 3">E1334</strain>
    </source>
</reference>
<organism evidence="2 3">
    <name type="scientific">Mycobacterium colombiense</name>
    <dbReference type="NCBI Taxonomy" id="339268"/>
    <lineage>
        <taxon>Bacteria</taxon>
        <taxon>Bacillati</taxon>
        <taxon>Actinomycetota</taxon>
        <taxon>Actinomycetes</taxon>
        <taxon>Mycobacteriales</taxon>
        <taxon>Mycobacteriaceae</taxon>
        <taxon>Mycobacterium</taxon>
        <taxon>Mycobacterium avium complex (MAC)</taxon>
    </lineage>
</organism>
<gene>
    <name evidence="2" type="ORF">A5708_15440</name>
</gene>
<accession>A0A1A2Z6U8</accession>
<comment type="caution">
    <text evidence="2">The sequence shown here is derived from an EMBL/GenBank/DDBJ whole genome shotgun (WGS) entry which is preliminary data.</text>
</comment>
<feature type="region of interest" description="Disordered" evidence="1">
    <location>
        <begin position="1"/>
        <end position="24"/>
    </location>
</feature>
<dbReference type="Proteomes" id="UP000091846">
    <property type="component" value="Unassembled WGS sequence"/>
</dbReference>
<sequence>MTDLSRSRPIDRWERSAHPERRCTAHRKNGDQCKNAARHGTNVCDFHGAKAPQVKRKARQRIEEAADRMACELLKMATDDNVADSVKLAAIRDALDRAGLAAKNAVEVEVGPPKPYQVILETIEAGSRADYRRSIGQLDAIELQ</sequence>
<proteinExistence type="predicted"/>